<evidence type="ECO:0000259" key="2">
    <source>
        <dbReference type="PROSITE" id="PS50943"/>
    </source>
</evidence>
<dbReference type="RefSeq" id="WP_146568376.1">
    <property type="nucleotide sequence ID" value="NZ_SIHJ01000004.1"/>
</dbReference>
<dbReference type="Gene3D" id="1.10.260.40">
    <property type="entry name" value="lambda repressor-like DNA-binding domains"/>
    <property type="match status" value="1"/>
</dbReference>
<dbReference type="GO" id="GO:0003677">
    <property type="term" value="F:DNA binding"/>
    <property type="evidence" value="ECO:0007669"/>
    <property type="project" value="InterPro"/>
</dbReference>
<dbReference type="EMBL" id="SIHJ01000004">
    <property type="protein sequence ID" value="TWT31189.1"/>
    <property type="molecule type" value="Genomic_DNA"/>
</dbReference>
<dbReference type="Pfam" id="PF01381">
    <property type="entry name" value="HTH_3"/>
    <property type="match status" value="1"/>
</dbReference>
<dbReference type="Gene3D" id="3.10.450.50">
    <property type="match status" value="1"/>
</dbReference>
<feature type="compositionally biased region" description="Low complexity" evidence="1">
    <location>
        <begin position="1"/>
        <end position="23"/>
    </location>
</feature>
<evidence type="ECO:0000313" key="4">
    <source>
        <dbReference type="Proteomes" id="UP000316714"/>
    </source>
</evidence>
<keyword evidence="4" id="KW-1185">Reference proteome</keyword>
<evidence type="ECO:0000313" key="3">
    <source>
        <dbReference type="EMBL" id="TWT31189.1"/>
    </source>
</evidence>
<dbReference type="Proteomes" id="UP000316714">
    <property type="component" value="Unassembled WGS sequence"/>
</dbReference>
<accession>A0A5C5UZB2</accession>
<dbReference type="SUPFAM" id="SSF54427">
    <property type="entry name" value="NTF2-like"/>
    <property type="match status" value="1"/>
</dbReference>
<feature type="region of interest" description="Disordered" evidence="1">
    <location>
        <begin position="1"/>
        <end position="30"/>
    </location>
</feature>
<dbReference type="AlphaFoldDB" id="A0A5C5UZB2"/>
<sequence length="250" mass="27462">MAETLATTNGTMANGTAAATGPNRHPSLSASPKILRDLRRARRMTQLELAVAAGVSERTVRSAETGAQVRIDSLEQIAEALGAVLSDVVADGNQLITARIGNQQIDRILSALKRYAYEMDLGGFAETLARDAQIEIVGDGMIPFTGAYRGIGGVERLRDTAMTTLDFMAPTEFSDVRAGGDFVILRGFDHLRCRANRREDRLSWQHVYEFRHGRVVRIVETFDTLRAYRLFCESNAERTARIGSINGSVD</sequence>
<protein>
    <submittedName>
        <fullName evidence="3">Anaerobic benzoate catabolism transcriptional regulator</fullName>
    </submittedName>
</protein>
<dbReference type="InterPro" id="IPR032710">
    <property type="entry name" value="NTF2-like_dom_sf"/>
</dbReference>
<dbReference type="PROSITE" id="PS50943">
    <property type="entry name" value="HTH_CROC1"/>
    <property type="match status" value="1"/>
</dbReference>
<dbReference type="OrthoDB" id="244873at2"/>
<proteinExistence type="predicted"/>
<dbReference type="CDD" id="cd00093">
    <property type="entry name" value="HTH_XRE"/>
    <property type="match status" value="1"/>
</dbReference>
<reference evidence="3 4" key="1">
    <citation type="submission" date="2019-02" db="EMBL/GenBank/DDBJ databases">
        <title>Deep-cultivation of Planctomycetes and their phenomic and genomic characterization uncovers novel biology.</title>
        <authorList>
            <person name="Wiegand S."/>
            <person name="Jogler M."/>
            <person name="Boedeker C."/>
            <person name="Pinto D."/>
            <person name="Vollmers J."/>
            <person name="Rivas-Marin E."/>
            <person name="Kohn T."/>
            <person name="Peeters S.H."/>
            <person name="Heuer A."/>
            <person name="Rast P."/>
            <person name="Oberbeckmann S."/>
            <person name="Bunk B."/>
            <person name="Jeske O."/>
            <person name="Meyerdierks A."/>
            <person name="Storesund J.E."/>
            <person name="Kallscheuer N."/>
            <person name="Luecker S."/>
            <person name="Lage O.M."/>
            <person name="Pohl T."/>
            <person name="Merkel B.J."/>
            <person name="Hornburger P."/>
            <person name="Mueller R.-W."/>
            <person name="Bruemmer F."/>
            <person name="Labrenz M."/>
            <person name="Spormann A.M."/>
            <person name="Op Den Camp H."/>
            <person name="Overmann J."/>
            <person name="Amann R."/>
            <person name="Jetten M.S.M."/>
            <person name="Mascher T."/>
            <person name="Medema M.H."/>
            <person name="Devos D.P."/>
            <person name="Kaster A.-K."/>
            <person name="Ovreas L."/>
            <person name="Rohde M."/>
            <person name="Galperin M.Y."/>
            <person name="Jogler C."/>
        </authorList>
    </citation>
    <scope>NUCLEOTIDE SEQUENCE [LARGE SCALE GENOMIC DNA]</scope>
    <source>
        <strain evidence="3 4">KOR34</strain>
    </source>
</reference>
<name>A0A5C5UZB2_9BACT</name>
<dbReference type="SUPFAM" id="SSF47413">
    <property type="entry name" value="lambda repressor-like DNA-binding domains"/>
    <property type="match status" value="1"/>
</dbReference>
<gene>
    <name evidence="3" type="ORF">KOR34_45650</name>
</gene>
<dbReference type="InterPro" id="IPR010982">
    <property type="entry name" value="Lambda_DNA-bd_dom_sf"/>
</dbReference>
<organism evidence="3 4">
    <name type="scientific">Posidoniimonas corsicana</name>
    <dbReference type="NCBI Taxonomy" id="1938618"/>
    <lineage>
        <taxon>Bacteria</taxon>
        <taxon>Pseudomonadati</taxon>
        <taxon>Planctomycetota</taxon>
        <taxon>Planctomycetia</taxon>
        <taxon>Pirellulales</taxon>
        <taxon>Lacipirellulaceae</taxon>
        <taxon>Posidoniimonas</taxon>
    </lineage>
</organism>
<dbReference type="SMART" id="SM00530">
    <property type="entry name" value="HTH_XRE"/>
    <property type="match status" value="1"/>
</dbReference>
<comment type="caution">
    <text evidence="3">The sequence shown here is derived from an EMBL/GenBank/DDBJ whole genome shotgun (WGS) entry which is preliminary data.</text>
</comment>
<evidence type="ECO:0000256" key="1">
    <source>
        <dbReference type="SAM" id="MobiDB-lite"/>
    </source>
</evidence>
<dbReference type="InterPro" id="IPR001387">
    <property type="entry name" value="Cro/C1-type_HTH"/>
</dbReference>
<feature type="domain" description="HTH cro/C1-type" evidence="2">
    <location>
        <begin position="35"/>
        <end position="88"/>
    </location>
</feature>